<evidence type="ECO:0000313" key="3">
    <source>
        <dbReference type="Proteomes" id="UP000838756"/>
    </source>
</evidence>
<sequence>MGFIRKLRVSQRAMESAMLGVSLCDKIRNEDIRFTDKLEAQRVAKLKGPKVLEQRLRNGKDYKCENVCWNGDPAQLNAALVGPHRGGQTTSNESLGAAGNKRPRTEDFVQKTYVHPSDAEQMTELNGAMARNRVGFPKNQVTAFLSTSVITLLLQFHLTEQKN</sequence>
<gene>
    <name evidence="2" type="primary">jg18699</name>
    <name evidence="2" type="ORF">PAEG_LOCUS24293</name>
</gene>
<accession>A0A8S4SAQ9</accession>
<keyword evidence="3" id="KW-1185">Reference proteome</keyword>
<dbReference type="Proteomes" id="UP000838756">
    <property type="component" value="Unassembled WGS sequence"/>
</dbReference>
<protein>
    <submittedName>
        <fullName evidence="2">Jg18699 protein</fullName>
    </submittedName>
</protein>
<reference evidence="2" key="1">
    <citation type="submission" date="2022-03" db="EMBL/GenBank/DDBJ databases">
        <authorList>
            <person name="Lindestad O."/>
        </authorList>
    </citation>
    <scope>NUCLEOTIDE SEQUENCE</scope>
</reference>
<feature type="region of interest" description="Disordered" evidence="1">
    <location>
        <begin position="82"/>
        <end position="105"/>
    </location>
</feature>
<name>A0A8S4SAQ9_9NEOP</name>
<evidence type="ECO:0000256" key="1">
    <source>
        <dbReference type="SAM" id="MobiDB-lite"/>
    </source>
</evidence>
<dbReference type="AlphaFoldDB" id="A0A8S4SAQ9"/>
<dbReference type="OrthoDB" id="6261922at2759"/>
<dbReference type="EMBL" id="CAKXAJ010026224">
    <property type="protein sequence ID" value="CAH2262998.1"/>
    <property type="molecule type" value="Genomic_DNA"/>
</dbReference>
<organism evidence="2 3">
    <name type="scientific">Pararge aegeria aegeria</name>
    <dbReference type="NCBI Taxonomy" id="348720"/>
    <lineage>
        <taxon>Eukaryota</taxon>
        <taxon>Metazoa</taxon>
        <taxon>Ecdysozoa</taxon>
        <taxon>Arthropoda</taxon>
        <taxon>Hexapoda</taxon>
        <taxon>Insecta</taxon>
        <taxon>Pterygota</taxon>
        <taxon>Neoptera</taxon>
        <taxon>Endopterygota</taxon>
        <taxon>Lepidoptera</taxon>
        <taxon>Glossata</taxon>
        <taxon>Ditrysia</taxon>
        <taxon>Papilionoidea</taxon>
        <taxon>Nymphalidae</taxon>
        <taxon>Satyrinae</taxon>
        <taxon>Satyrini</taxon>
        <taxon>Parargina</taxon>
        <taxon>Pararge</taxon>
    </lineage>
</organism>
<comment type="caution">
    <text evidence="2">The sequence shown here is derived from an EMBL/GenBank/DDBJ whole genome shotgun (WGS) entry which is preliminary data.</text>
</comment>
<evidence type="ECO:0000313" key="2">
    <source>
        <dbReference type="EMBL" id="CAH2262998.1"/>
    </source>
</evidence>
<proteinExistence type="predicted"/>